<dbReference type="SUPFAM" id="SSF50475">
    <property type="entry name" value="FMN-binding split barrel"/>
    <property type="match status" value="1"/>
</dbReference>
<dbReference type="GO" id="GO:0005829">
    <property type="term" value="C:cytosol"/>
    <property type="evidence" value="ECO:0007669"/>
    <property type="project" value="TreeGrafter"/>
</dbReference>
<evidence type="ECO:0000256" key="1">
    <source>
        <dbReference type="ARBA" id="ARBA00023211"/>
    </source>
</evidence>
<organism evidence="3 4">
    <name type="scientific">Marinobacter nauticus</name>
    <name type="common">Marinobacter hydrocarbonoclasticus</name>
    <name type="synonym">Marinobacter aquaeolei</name>
    <dbReference type="NCBI Taxonomy" id="2743"/>
    <lineage>
        <taxon>Bacteria</taxon>
        <taxon>Pseudomonadati</taxon>
        <taxon>Pseudomonadota</taxon>
        <taxon>Gammaproteobacteria</taxon>
        <taxon>Pseudomonadales</taxon>
        <taxon>Marinobacteraceae</taxon>
        <taxon>Marinobacter</taxon>
    </lineage>
</organism>
<evidence type="ECO:0000259" key="2">
    <source>
        <dbReference type="Pfam" id="PF01977"/>
    </source>
</evidence>
<keyword evidence="1" id="KW-0464">Manganese</keyword>
<dbReference type="InterPro" id="IPR048304">
    <property type="entry name" value="UbiD_Rift_dom"/>
</dbReference>
<sequence>GKLLAFLKEPDPPKGFKDAIEKLPLFRQVMRMSPKVLRSAPCQDVVIEKDKVDLYQIPVQHCWPGDAGPLVTWPLV</sequence>
<dbReference type="GO" id="GO:0008694">
    <property type="term" value="F:4-hydroxy-3-polyprenylbenzoate decarboxylase activity"/>
    <property type="evidence" value="ECO:0007669"/>
    <property type="project" value="TreeGrafter"/>
</dbReference>
<dbReference type="EMBL" id="DLYI01000116">
    <property type="protein sequence ID" value="HAC27952.1"/>
    <property type="molecule type" value="Genomic_DNA"/>
</dbReference>
<reference evidence="3 4" key="1">
    <citation type="journal article" date="2018" name="Nat. Biotechnol.">
        <title>A standardized bacterial taxonomy based on genome phylogeny substantially revises the tree of life.</title>
        <authorList>
            <person name="Parks D.H."/>
            <person name="Chuvochina M."/>
            <person name="Waite D.W."/>
            <person name="Rinke C."/>
            <person name="Skarshewski A."/>
            <person name="Chaumeil P.A."/>
            <person name="Hugenholtz P."/>
        </authorList>
    </citation>
    <scope>NUCLEOTIDE SEQUENCE [LARGE SCALE GENOMIC DNA]</scope>
    <source>
        <strain evidence="3">UBA9049</strain>
    </source>
</reference>
<dbReference type="GO" id="GO:0006744">
    <property type="term" value="P:ubiquinone biosynthetic process"/>
    <property type="evidence" value="ECO:0007669"/>
    <property type="project" value="TreeGrafter"/>
</dbReference>
<comment type="caution">
    <text evidence="3">The sequence shown here is derived from an EMBL/GenBank/DDBJ whole genome shotgun (WGS) entry which is preliminary data.</text>
</comment>
<feature type="non-terminal residue" evidence="3">
    <location>
        <position position="76"/>
    </location>
</feature>
<name>A0A3B8WJ61_MARNT</name>
<dbReference type="PANTHER" id="PTHR30108">
    <property type="entry name" value="3-OCTAPRENYL-4-HYDROXYBENZOATE CARBOXY-LYASE-RELATED"/>
    <property type="match status" value="1"/>
</dbReference>
<proteinExistence type="predicted"/>
<dbReference type="InterPro" id="IPR002830">
    <property type="entry name" value="UbiD"/>
</dbReference>
<gene>
    <name evidence="3" type="ORF">DCF82_09085</name>
</gene>
<dbReference type="PANTHER" id="PTHR30108:SF17">
    <property type="entry name" value="FERULIC ACID DECARBOXYLASE 1"/>
    <property type="match status" value="1"/>
</dbReference>
<protein>
    <submittedName>
        <fullName evidence="3">3-octaprenyl-4-hydroxybenzoate decarboxylase</fullName>
    </submittedName>
</protein>
<evidence type="ECO:0000313" key="4">
    <source>
        <dbReference type="Proteomes" id="UP000261325"/>
    </source>
</evidence>
<feature type="non-terminal residue" evidence="3">
    <location>
        <position position="1"/>
    </location>
</feature>
<dbReference type="AlphaFoldDB" id="A0A3B8WJ61"/>
<feature type="domain" description="3-octaprenyl-4-hydroxybenzoate carboxy-lyase-like Rift-related" evidence="2">
    <location>
        <begin position="38"/>
        <end position="76"/>
    </location>
</feature>
<evidence type="ECO:0000313" key="3">
    <source>
        <dbReference type="EMBL" id="HAC27952.1"/>
    </source>
</evidence>
<dbReference type="Pfam" id="PF01977">
    <property type="entry name" value="UbiD"/>
    <property type="match status" value="1"/>
</dbReference>
<dbReference type="Proteomes" id="UP000261325">
    <property type="component" value="Unassembled WGS sequence"/>
</dbReference>
<accession>A0A3B8WJ61</accession>